<dbReference type="GO" id="GO:0034220">
    <property type="term" value="P:monoatomic ion transmembrane transport"/>
    <property type="evidence" value="ECO:0007669"/>
    <property type="project" value="UniProtKB-KW"/>
</dbReference>
<evidence type="ECO:0000256" key="8">
    <source>
        <dbReference type="ARBA" id="ARBA00022989"/>
    </source>
</evidence>
<evidence type="ECO:0000256" key="11">
    <source>
        <dbReference type="ARBA" id="ARBA00023157"/>
    </source>
</evidence>
<dbReference type="EMBL" id="JAIWYP010000004">
    <property type="protein sequence ID" value="KAH3840016.1"/>
    <property type="molecule type" value="Genomic_DNA"/>
</dbReference>
<reference evidence="13" key="1">
    <citation type="journal article" date="2019" name="bioRxiv">
        <title>The Genome of the Zebra Mussel, Dreissena polymorpha: A Resource for Invasive Species Research.</title>
        <authorList>
            <person name="McCartney M.A."/>
            <person name="Auch B."/>
            <person name="Kono T."/>
            <person name="Mallez S."/>
            <person name="Zhang Y."/>
            <person name="Obille A."/>
            <person name="Becker A."/>
            <person name="Abrahante J.E."/>
            <person name="Garbe J."/>
            <person name="Badalamenti J.P."/>
            <person name="Herman A."/>
            <person name="Mangelson H."/>
            <person name="Liachko I."/>
            <person name="Sullivan S."/>
            <person name="Sone E.D."/>
            <person name="Koren S."/>
            <person name="Silverstein K.A.T."/>
            <person name="Beckman K.B."/>
            <person name="Gohl D.M."/>
        </authorList>
    </citation>
    <scope>NUCLEOTIDE SEQUENCE</scope>
    <source>
        <strain evidence="13">Duluth1</strain>
        <tissue evidence="13">Whole animal</tissue>
    </source>
</reference>
<keyword evidence="4" id="KW-0433">Leucine-rich repeat</keyword>
<gene>
    <name evidence="13" type="ORF">DPMN_113457</name>
</gene>
<dbReference type="InterPro" id="IPR003591">
    <property type="entry name" value="Leu-rich_rpt_typical-subtyp"/>
</dbReference>
<dbReference type="SUPFAM" id="SSF52058">
    <property type="entry name" value="L domain-like"/>
    <property type="match status" value="1"/>
</dbReference>
<dbReference type="InterPro" id="IPR051432">
    <property type="entry name" value="KCNMA1_auxiliary"/>
</dbReference>
<evidence type="ECO:0000256" key="1">
    <source>
        <dbReference type="ARBA" id="ARBA00004162"/>
    </source>
</evidence>
<dbReference type="PANTHER" id="PTHR46473:SF10">
    <property type="entry name" value="LD45603P-RELATED"/>
    <property type="match status" value="1"/>
</dbReference>
<reference evidence="13" key="2">
    <citation type="submission" date="2020-11" db="EMBL/GenBank/DDBJ databases">
        <authorList>
            <person name="McCartney M.A."/>
            <person name="Auch B."/>
            <person name="Kono T."/>
            <person name="Mallez S."/>
            <person name="Becker A."/>
            <person name="Gohl D.M."/>
            <person name="Silverstein K.A.T."/>
            <person name="Koren S."/>
            <person name="Bechman K.B."/>
            <person name="Herman A."/>
            <person name="Abrahante J.E."/>
            <person name="Garbe J."/>
        </authorList>
    </citation>
    <scope>NUCLEOTIDE SEQUENCE</scope>
    <source>
        <strain evidence="13">Duluth1</strain>
        <tissue evidence="13">Whole animal</tissue>
    </source>
</reference>
<dbReference type="SMART" id="SM00369">
    <property type="entry name" value="LRR_TYP"/>
    <property type="match status" value="3"/>
</dbReference>
<evidence type="ECO:0000256" key="5">
    <source>
        <dbReference type="ARBA" id="ARBA00022692"/>
    </source>
</evidence>
<keyword evidence="2" id="KW-0813">Transport</keyword>
<evidence type="ECO:0000256" key="6">
    <source>
        <dbReference type="ARBA" id="ARBA00022729"/>
    </source>
</evidence>
<evidence type="ECO:0000256" key="10">
    <source>
        <dbReference type="ARBA" id="ARBA00023136"/>
    </source>
</evidence>
<dbReference type="InterPro" id="IPR001611">
    <property type="entry name" value="Leu-rich_rpt"/>
</dbReference>
<evidence type="ECO:0000256" key="4">
    <source>
        <dbReference type="ARBA" id="ARBA00022614"/>
    </source>
</evidence>
<keyword evidence="10" id="KW-0472">Membrane</keyword>
<evidence type="ECO:0000313" key="13">
    <source>
        <dbReference type="EMBL" id="KAH3840016.1"/>
    </source>
</evidence>
<keyword evidence="8" id="KW-1133">Transmembrane helix</keyword>
<keyword evidence="9" id="KW-0406">Ion transport</keyword>
<comment type="subcellular location">
    <subcellularLocation>
        <location evidence="1">Cell membrane</location>
        <topology evidence="1">Single-pass membrane protein</topology>
    </subcellularLocation>
</comment>
<dbReference type="Proteomes" id="UP000828390">
    <property type="component" value="Unassembled WGS sequence"/>
</dbReference>
<name>A0A9D4QQP6_DREPO</name>
<accession>A0A9D4QQP6</accession>
<keyword evidence="5" id="KW-0812">Transmembrane</keyword>
<organism evidence="13 14">
    <name type="scientific">Dreissena polymorpha</name>
    <name type="common">Zebra mussel</name>
    <name type="synonym">Mytilus polymorpha</name>
    <dbReference type="NCBI Taxonomy" id="45954"/>
    <lineage>
        <taxon>Eukaryota</taxon>
        <taxon>Metazoa</taxon>
        <taxon>Spiralia</taxon>
        <taxon>Lophotrochozoa</taxon>
        <taxon>Mollusca</taxon>
        <taxon>Bivalvia</taxon>
        <taxon>Autobranchia</taxon>
        <taxon>Heteroconchia</taxon>
        <taxon>Euheterodonta</taxon>
        <taxon>Imparidentia</taxon>
        <taxon>Neoheterodontei</taxon>
        <taxon>Myida</taxon>
        <taxon>Dreissenoidea</taxon>
        <taxon>Dreissenidae</taxon>
        <taxon>Dreissena</taxon>
    </lineage>
</organism>
<evidence type="ECO:0000313" key="14">
    <source>
        <dbReference type="Proteomes" id="UP000828390"/>
    </source>
</evidence>
<keyword evidence="11" id="KW-1015">Disulfide bond</keyword>
<keyword evidence="3" id="KW-1003">Cell membrane</keyword>
<proteinExistence type="predicted"/>
<evidence type="ECO:0000256" key="2">
    <source>
        <dbReference type="ARBA" id="ARBA00022448"/>
    </source>
</evidence>
<dbReference type="PANTHER" id="PTHR46473">
    <property type="entry name" value="GH08155P"/>
    <property type="match status" value="1"/>
</dbReference>
<keyword evidence="14" id="KW-1185">Reference proteome</keyword>
<dbReference type="Gene3D" id="3.80.10.10">
    <property type="entry name" value="Ribonuclease Inhibitor"/>
    <property type="match status" value="2"/>
</dbReference>
<dbReference type="GO" id="GO:0005886">
    <property type="term" value="C:plasma membrane"/>
    <property type="evidence" value="ECO:0007669"/>
    <property type="project" value="UniProtKB-SubCell"/>
</dbReference>
<keyword evidence="6" id="KW-0732">Signal</keyword>
<keyword evidence="7" id="KW-0677">Repeat</keyword>
<evidence type="ECO:0000256" key="7">
    <source>
        <dbReference type="ARBA" id="ARBA00022737"/>
    </source>
</evidence>
<keyword evidence="12" id="KW-0407">Ion channel</keyword>
<protein>
    <submittedName>
        <fullName evidence="13">Uncharacterized protein</fullName>
    </submittedName>
</protein>
<dbReference type="AlphaFoldDB" id="A0A9D4QQP6"/>
<dbReference type="Pfam" id="PF13855">
    <property type="entry name" value="LRR_8"/>
    <property type="match status" value="2"/>
</dbReference>
<evidence type="ECO:0000256" key="12">
    <source>
        <dbReference type="ARBA" id="ARBA00023303"/>
    </source>
</evidence>
<evidence type="ECO:0000256" key="9">
    <source>
        <dbReference type="ARBA" id="ARBA00023065"/>
    </source>
</evidence>
<dbReference type="InterPro" id="IPR032675">
    <property type="entry name" value="LRR_dom_sf"/>
</dbReference>
<evidence type="ECO:0000256" key="3">
    <source>
        <dbReference type="ARBA" id="ARBA00022475"/>
    </source>
</evidence>
<sequence>MDCEGKHISRIAEICSGLGNITMEQRLTLRAGRNNFGNFNATELEGCEHLYELNVNFNQISEIRKDTFINFTNLKILDLSRNNLMVFKSGWSADFMPLSLTTLILNGCPVDKAAIRNYPNLSHLRKLQMLRIDGLRDTFDIGKRTNRLQELSLSGLYSFSHCSIPHISNWTFKKLVSIVKLNISACSVRSISAGAFEHLKHLQILDLSYNRKLGFRSMENISYGLQFTDIRSVYMSYIHTTFGLGTSLLR</sequence>
<comment type="caution">
    <text evidence="13">The sequence shown here is derived from an EMBL/GenBank/DDBJ whole genome shotgun (WGS) entry which is preliminary data.</text>
</comment>